<feature type="binding site" evidence="2">
    <location>
        <position position="163"/>
    </location>
    <ligand>
        <name>Mn(2+)</name>
        <dbReference type="ChEBI" id="CHEBI:29035"/>
        <label>2</label>
    </ligand>
</feature>
<sequence length="397" mass="42906">MDTVLNEAQALQERIRGWRRELHAFPEVGLETPRTEEYLCRQLDAMGAEYRRGVGGHGVAAVVRGELPGRCLMFRCDCDGLPIREESGESFSSQNENMHACGHDAHSAMGLGAVKLLLARRRELKGAVKVLFQPAEEIGAGARAMMADGCLEDPTPDAAFALHVSMGSGENRKAGSFHFIKGAALACMDKFEIDLTGKGSHGAIPELSCDPVVAAGRIVTGLQTIVSRNVCPMCPSVVSVCQFEAGETANVIPETARLVGTARTLWPQTRDLIERRLGEIARLTAESVGVRADVKYTRGAPPLLNDEKVLGAAQKTAAELFGDGEALFVSEPMLAGDDFAFYTEHVPGAMAFLVAPPPDGPAYNMHNCHFRIDDRWLWRGAALFAALAFDWLAKEGE</sequence>
<dbReference type="CDD" id="cd03886">
    <property type="entry name" value="M20_Acy1"/>
    <property type="match status" value="1"/>
</dbReference>
<keyword evidence="2" id="KW-0479">Metal-binding</keyword>
<dbReference type="AlphaFoldDB" id="A0A6L5YCS5"/>
<dbReference type="InterPro" id="IPR002933">
    <property type="entry name" value="Peptidase_M20"/>
</dbReference>
<feature type="binding site" evidence="2">
    <location>
        <position position="366"/>
    </location>
    <ligand>
        <name>Mn(2+)</name>
        <dbReference type="ChEBI" id="CHEBI:29035"/>
        <label>2</label>
    </ligand>
</feature>
<dbReference type="GO" id="GO:0050118">
    <property type="term" value="F:N-acetyldiaminopimelate deacetylase activity"/>
    <property type="evidence" value="ECO:0007669"/>
    <property type="project" value="UniProtKB-ARBA"/>
</dbReference>
<dbReference type="SUPFAM" id="SSF53187">
    <property type="entry name" value="Zn-dependent exopeptidases"/>
    <property type="match status" value="1"/>
</dbReference>
<dbReference type="Gene3D" id="3.30.70.360">
    <property type="match status" value="1"/>
</dbReference>
<dbReference type="EMBL" id="VUNH01000008">
    <property type="protein sequence ID" value="MST55989.1"/>
    <property type="molecule type" value="Genomic_DNA"/>
</dbReference>
<dbReference type="PIRSF" id="PIRSF005962">
    <property type="entry name" value="Pept_M20D_amidohydro"/>
    <property type="match status" value="1"/>
</dbReference>
<evidence type="ECO:0000256" key="2">
    <source>
        <dbReference type="PIRSR" id="PIRSR005962-1"/>
    </source>
</evidence>
<dbReference type="InterPro" id="IPR011650">
    <property type="entry name" value="Peptidase_M20_dimer"/>
</dbReference>
<evidence type="ECO:0000259" key="3">
    <source>
        <dbReference type="Pfam" id="PF07687"/>
    </source>
</evidence>
<dbReference type="Pfam" id="PF01546">
    <property type="entry name" value="Peptidase_M20"/>
    <property type="match status" value="1"/>
</dbReference>
<organism evidence="4 5">
    <name type="scientific">Pyramidobacter porci</name>
    <dbReference type="NCBI Taxonomy" id="2605789"/>
    <lineage>
        <taxon>Bacteria</taxon>
        <taxon>Thermotogati</taxon>
        <taxon>Synergistota</taxon>
        <taxon>Synergistia</taxon>
        <taxon>Synergistales</taxon>
        <taxon>Dethiosulfovibrionaceae</taxon>
        <taxon>Pyramidobacter</taxon>
    </lineage>
</organism>
<evidence type="ECO:0000313" key="5">
    <source>
        <dbReference type="Proteomes" id="UP000473699"/>
    </source>
</evidence>
<dbReference type="Pfam" id="PF07687">
    <property type="entry name" value="M20_dimer"/>
    <property type="match status" value="1"/>
</dbReference>
<gene>
    <name evidence="4" type="ORF">FYJ74_08095</name>
</gene>
<dbReference type="SUPFAM" id="SSF55031">
    <property type="entry name" value="Bacterial exopeptidase dimerisation domain"/>
    <property type="match status" value="1"/>
</dbReference>
<dbReference type="GO" id="GO:0046872">
    <property type="term" value="F:metal ion binding"/>
    <property type="evidence" value="ECO:0007669"/>
    <property type="project" value="UniProtKB-KW"/>
</dbReference>
<dbReference type="Gene3D" id="3.40.630.10">
    <property type="entry name" value="Zn peptidases"/>
    <property type="match status" value="1"/>
</dbReference>
<evidence type="ECO:0000313" key="4">
    <source>
        <dbReference type="EMBL" id="MST55989.1"/>
    </source>
</evidence>
<dbReference type="GO" id="GO:0019877">
    <property type="term" value="P:diaminopimelate biosynthetic process"/>
    <property type="evidence" value="ECO:0007669"/>
    <property type="project" value="UniProtKB-ARBA"/>
</dbReference>
<feature type="domain" description="Peptidase M20 dimerisation" evidence="3">
    <location>
        <begin position="191"/>
        <end position="281"/>
    </location>
</feature>
<feature type="binding site" evidence="2">
    <location>
        <position position="103"/>
    </location>
    <ligand>
        <name>Mn(2+)</name>
        <dbReference type="ChEBI" id="CHEBI:29035"/>
        <label>2</label>
    </ligand>
</feature>
<dbReference type="FunFam" id="3.30.70.360:FF:000001">
    <property type="entry name" value="N-acetyldiaminopimelate deacetylase"/>
    <property type="match status" value="1"/>
</dbReference>
<keyword evidence="1 4" id="KW-0378">Hydrolase</keyword>
<dbReference type="PANTHER" id="PTHR11014:SF63">
    <property type="entry name" value="METALLOPEPTIDASE, PUTATIVE (AFU_ORTHOLOGUE AFUA_6G09600)-RELATED"/>
    <property type="match status" value="1"/>
</dbReference>
<keyword evidence="5" id="KW-1185">Reference proteome</keyword>
<accession>A0A6L5YCS5</accession>
<protein>
    <submittedName>
        <fullName evidence="4">Amidohydrolase</fullName>
    </submittedName>
</protein>
<reference evidence="4 5" key="1">
    <citation type="submission" date="2019-08" db="EMBL/GenBank/DDBJ databases">
        <title>In-depth cultivation of the pig gut microbiome towards novel bacterial diversity and tailored functional studies.</title>
        <authorList>
            <person name="Wylensek D."/>
            <person name="Hitch T.C.A."/>
            <person name="Clavel T."/>
        </authorList>
    </citation>
    <scope>NUCLEOTIDE SEQUENCE [LARGE SCALE GENOMIC DNA]</scope>
    <source>
        <strain evidence="4 5">SM-530-WT-4B</strain>
    </source>
</reference>
<feature type="binding site" evidence="2">
    <location>
        <position position="137"/>
    </location>
    <ligand>
        <name>Mn(2+)</name>
        <dbReference type="ChEBI" id="CHEBI:29035"/>
        <label>2</label>
    </ligand>
</feature>
<dbReference type="NCBIfam" id="TIGR01891">
    <property type="entry name" value="amidohydrolases"/>
    <property type="match status" value="1"/>
</dbReference>
<evidence type="ECO:0000256" key="1">
    <source>
        <dbReference type="ARBA" id="ARBA00022801"/>
    </source>
</evidence>
<dbReference type="Proteomes" id="UP000473699">
    <property type="component" value="Unassembled WGS sequence"/>
</dbReference>
<feature type="binding site" evidence="2">
    <location>
        <position position="101"/>
    </location>
    <ligand>
        <name>Mn(2+)</name>
        <dbReference type="ChEBI" id="CHEBI:29035"/>
        <label>2</label>
    </ligand>
</feature>
<comment type="caution">
    <text evidence="4">The sequence shown here is derived from an EMBL/GenBank/DDBJ whole genome shotgun (WGS) entry which is preliminary data.</text>
</comment>
<dbReference type="RefSeq" id="WP_154529078.1">
    <property type="nucleotide sequence ID" value="NZ_VUNH01000008.1"/>
</dbReference>
<dbReference type="PANTHER" id="PTHR11014">
    <property type="entry name" value="PEPTIDASE M20 FAMILY MEMBER"/>
    <property type="match status" value="1"/>
</dbReference>
<comment type="cofactor">
    <cofactor evidence="2">
        <name>Mn(2+)</name>
        <dbReference type="ChEBI" id="CHEBI:29035"/>
    </cofactor>
    <text evidence="2">The Mn(2+) ion enhances activity.</text>
</comment>
<name>A0A6L5YCS5_9BACT</name>
<dbReference type="InterPro" id="IPR036264">
    <property type="entry name" value="Bact_exopeptidase_dim_dom"/>
</dbReference>
<proteinExistence type="predicted"/>
<keyword evidence="2" id="KW-0464">Manganese</keyword>
<dbReference type="InterPro" id="IPR017439">
    <property type="entry name" value="Amidohydrolase"/>
</dbReference>